<dbReference type="InterPro" id="IPR052933">
    <property type="entry name" value="DNA_Protect_Modify"/>
</dbReference>
<proteinExistence type="predicted"/>
<keyword evidence="3" id="KW-1185">Reference proteome</keyword>
<dbReference type="InterPro" id="IPR001650">
    <property type="entry name" value="Helicase_C-like"/>
</dbReference>
<dbReference type="PANTHER" id="PTHR41313">
    <property type="entry name" value="ADENINE-SPECIFIC METHYLTRANSFERASE"/>
    <property type="match status" value="1"/>
</dbReference>
<dbReference type="GO" id="GO:0004386">
    <property type="term" value="F:helicase activity"/>
    <property type="evidence" value="ECO:0007669"/>
    <property type="project" value="UniProtKB-KW"/>
</dbReference>
<keyword evidence="2" id="KW-0347">Helicase</keyword>
<keyword evidence="2" id="KW-0547">Nucleotide-binding</keyword>
<feature type="domain" description="Helicase C-terminal" evidence="1">
    <location>
        <begin position="3"/>
        <end position="126"/>
    </location>
</feature>
<dbReference type="Proteomes" id="UP000254924">
    <property type="component" value="Unassembled WGS sequence"/>
</dbReference>
<name>A0A380JZQ9_9STRE</name>
<sequence>MLQVVDRVEAIYHREQAHRGTQMIFTDLGTPRPNQFSIYQELKDLLVERGIPEEEIAFIHDANTKKAKLQLSRQMNAGEIRVLIASTEKGGTGLNVQRRLKAVHHLDVPWKPSDIIQRNGRIGSSR</sequence>
<dbReference type="Pfam" id="PF00271">
    <property type="entry name" value="Helicase_C"/>
    <property type="match status" value="1"/>
</dbReference>
<dbReference type="Gene3D" id="3.40.50.300">
    <property type="entry name" value="P-loop containing nucleotide triphosphate hydrolases"/>
    <property type="match status" value="1"/>
</dbReference>
<dbReference type="SUPFAM" id="SSF52540">
    <property type="entry name" value="P-loop containing nucleoside triphosphate hydrolases"/>
    <property type="match status" value="1"/>
</dbReference>
<evidence type="ECO:0000313" key="2">
    <source>
        <dbReference type="EMBL" id="SUN58217.1"/>
    </source>
</evidence>
<keyword evidence="2" id="KW-0378">Hydrolase</keyword>
<evidence type="ECO:0000313" key="3">
    <source>
        <dbReference type="Proteomes" id="UP000254924"/>
    </source>
</evidence>
<organism evidence="2 3">
    <name type="scientific">Streptococcus hyointestinalis</name>
    <dbReference type="NCBI Taxonomy" id="1337"/>
    <lineage>
        <taxon>Bacteria</taxon>
        <taxon>Bacillati</taxon>
        <taxon>Bacillota</taxon>
        <taxon>Bacilli</taxon>
        <taxon>Lactobacillales</taxon>
        <taxon>Streptococcaceae</taxon>
        <taxon>Streptococcus</taxon>
    </lineage>
</organism>
<protein>
    <submittedName>
        <fullName evidence="2">Helicase</fullName>
    </submittedName>
</protein>
<accession>A0A380JZQ9</accession>
<dbReference type="PROSITE" id="PS51194">
    <property type="entry name" value="HELICASE_CTER"/>
    <property type="match status" value="1"/>
</dbReference>
<dbReference type="EMBL" id="UHFN01000004">
    <property type="protein sequence ID" value="SUN58217.1"/>
    <property type="molecule type" value="Genomic_DNA"/>
</dbReference>
<dbReference type="PANTHER" id="PTHR41313:SF1">
    <property type="entry name" value="DNA METHYLASE ADENINE-SPECIFIC DOMAIN-CONTAINING PROTEIN"/>
    <property type="match status" value="1"/>
</dbReference>
<dbReference type="AlphaFoldDB" id="A0A380JZQ9"/>
<evidence type="ECO:0000259" key="1">
    <source>
        <dbReference type="PROSITE" id="PS51194"/>
    </source>
</evidence>
<keyword evidence="2" id="KW-0067">ATP-binding</keyword>
<dbReference type="InterPro" id="IPR027417">
    <property type="entry name" value="P-loop_NTPase"/>
</dbReference>
<gene>
    <name evidence="2" type="ORF">NCTC12224_00243</name>
</gene>
<dbReference type="SMART" id="SM00490">
    <property type="entry name" value="HELICc"/>
    <property type="match status" value="1"/>
</dbReference>
<reference evidence="2 3" key="1">
    <citation type="submission" date="2018-06" db="EMBL/GenBank/DDBJ databases">
        <authorList>
            <consortium name="Pathogen Informatics"/>
            <person name="Doyle S."/>
        </authorList>
    </citation>
    <scope>NUCLEOTIDE SEQUENCE [LARGE SCALE GENOMIC DNA]</scope>
    <source>
        <strain evidence="2 3">NCTC12224</strain>
    </source>
</reference>